<dbReference type="Gene3D" id="1.25.10.90">
    <property type="match status" value="1"/>
</dbReference>
<dbReference type="PANTHER" id="PTHR41291:SF1">
    <property type="entry name" value="DNA ALKYLATION REPAIR PROTEIN"/>
    <property type="match status" value="1"/>
</dbReference>
<reference evidence="2 3" key="1">
    <citation type="submission" date="2020-04" db="EMBL/GenBank/DDBJ databases">
        <title>Metagenomic profiling of ammonia- and methane-oxidizing microorganisms in a Dutch drinking water treatment plant.</title>
        <authorList>
            <person name="Poghosyan L."/>
            <person name="Leucker S."/>
        </authorList>
    </citation>
    <scope>NUCLEOTIDE SEQUENCE [LARGE SCALE GENOMIC DNA]</scope>
    <source>
        <strain evidence="2">S-RSF-IL-03</strain>
    </source>
</reference>
<evidence type="ECO:0000313" key="2">
    <source>
        <dbReference type="EMBL" id="NOT33034.1"/>
    </source>
</evidence>
<dbReference type="EMBL" id="JABFRW010000025">
    <property type="protein sequence ID" value="NOT33034.1"/>
    <property type="molecule type" value="Genomic_DNA"/>
</dbReference>
<proteinExistence type="predicted"/>
<protein>
    <submittedName>
        <fullName evidence="2">DNA alkylation repair protein</fullName>
    </submittedName>
</protein>
<dbReference type="InterPro" id="IPR016024">
    <property type="entry name" value="ARM-type_fold"/>
</dbReference>
<dbReference type="CDD" id="cd06561">
    <property type="entry name" value="AlkD_like"/>
    <property type="match status" value="1"/>
</dbReference>
<dbReference type="Pfam" id="PF08713">
    <property type="entry name" value="DNA_alkylation"/>
    <property type="match status" value="1"/>
</dbReference>
<feature type="region of interest" description="Disordered" evidence="1">
    <location>
        <begin position="223"/>
        <end position="242"/>
    </location>
</feature>
<gene>
    <name evidence="2" type="ORF">HOP12_02575</name>
</gene>
<accession>A0A849SKE3</accession>
<dbReference type="Proteomes" id="UP000580839">
    <property type="component" value="Unassembled WGS sequence"/>
</dbReference>
<dbReference type="AlphaFoldDB" id="A0A849SKE3"/>
<comment type="caution">
    <text evidence="2">The sequence shown here is derived from an EMBL/GenBank/DDBJ whole genome shotgun (WGS) entry which is preliminary data.</text>
</comment>
<evidence type="ECO:0000256" key="1">
    <source>
        <dbReference type="SAM" id="MobiDB-lite"/>
    </source>
</evidence>
<evidence type="ECO:0000313" key="3">
    <source>
        <dbReference type="Proteomes" id="UP000580839"/>
    </source>
</evidence>
<dbReference type="InterPro" id="IPR014825">
    <property type="entry name" value="DNA_alkylation"/>
</dbReference>
<dbReference type="SUPFAM" id="SSF48371">
    <property type="entry name" value="ARM repeat"/>
    <property type="match status" value="1"/>
</dbReference>
<sequence>MPPKAKKPAARIAARSWTAAEVVALLEQRSTRRDLDNLKRFGIAATRPLGVSMANIQAVARQVGRDHELANRLWKTNVYEARMLTAFVDEPERVTAAQMDRWCEDFDNWGICDTLCFKLFDQSPHAWSRVKSWSTRREEFVKRAAFALLASLALHDKRSPDAPFLASLRLIQRAAADERNFVKKGVLWALRGVGTRNSKLKAAAVKLSRELAESSEPAAKWIGRTAMREMSKPAGAGKRSDR</sequence>
<dbReference type="PANTHER" id="PTHR41291">
    <property type="entry name" value="DNA ALKYLATION REPAIR PROTEIN"/>
    <property type="match status" value="1"/>
</dbReference>
<name>A0A849SKE3_UNCEI</name>
<organism evidence="2 3">
    <name type="scientific">Eiseniibacteriota bacterium</name>
    <dbReference type="NCBI Taxonomy" id="2212470"/>
    <lineage>
        <taxon>Bacteria</taxon>
        <taxon>Candidatus Eiseniibacteriota</taxon>
    </lineage>
</organism>